<accession>A0A2T4AIU1</accession>
<dbReference type="EMBL" id="KZ679678">
    <property type="protein sequence ID" value="PTB56828.1"/>
    <property type="molecule type" value="Genomic_DNA"/>
</dbReference>
<evidence type="ECO:0000313" key="1">
    <source>
        <dbReference type="EMBL" id="PTB56828.1"/>
    </source>
</evidence>
<evidence type="ECO:0000313" key="2">
    <source>
        <dbReference type="Proteomes" id="UP000241690"/>
    </source>
</evidence>
<sequence length="252" mass="27978">MNNIPALEWVVEIYELYLTARSFRSAAVQVGATIGPGVDVGWISSATVLLLYGQTLLGRMTLENRMINSSITNDALVLQMEEFEIQDMTAFKSFVRDIMPKPWNGCRLDKTALTGKLEVVDKGHSLTIAIDLCGIGGLETTELSVALSGHILKINFSMTNAATVEIYFDEAEFRLQKNGVDLAILAGDFNIETGETTYELEGEIDSFSRKELFGNATLAGYHLKANDLKKTWLIHALREFKIDVNLDQTVVY</sequence>
<keyword evidence="2" id="KW-1185">Reference proteome</keyword>
<proteinExistence type="predicted"/>
<reference evidence="1 2" key="1">
    <citation type="submission" date="2016-07" db="EMBL/GenBank/DDBJ databases">
        <title>Multiple horizontal gene transfer events from other fungi enriched the ability of initially mycotrophic Trichoderma (Ascomycota) to feed on dead plant biomass.</title>
        <authorList>
            <consortium name="DOE Joint Genome Institute"/>
            <person name="Aerts A."/>
            <person name="Atanasova L."/>
            <person name="Chenthamara K."/>
            <person name="Zhang J."/>
            <person name="Grujic M."/>
            <person name="Henrissat B."/>
            <person name="Kuo A."/>
            <person name="Salamov A."/>
            <person name="Lipzen A."/>
            <person name="Labutti K."/>
            <person name="Barry K."/>
            <person name="Miao Y."/>
            <person name="Rahimi M.J."/>
            <person name="Shen Q."/>
            <person name="Grigoriev I.V."/>
            <person name="Kubicek C.P."/>
            <person name="Druzhinina I.S."/>
        </authorList>
    </citation>
    <scope>NUCLEOTIDE SEQUENCE [LARGE SCALE GENOMIC DNA]</scope>
    <source>
        <strain evidence="1 2">CBS 226.95</strain>
    </source>
</reference>
<name>A0A2T4AIU1_TRIHA</name>
<dbReference type="GeneID" id="36623380"/>
<organism evidence="1 2">
    <name type="scientific">Trichoderma harzianum CBS 226.95</name>
    <dbReference type="NCBI Taxonomy" id="983964"/>
    <lineage>
        <taxon>Eukaryota</taxon>
        <taxon>Fungi</taxon>
        <taxon>Dikarya</taxon>
        <taxon>Ascomycota</taxon>
        <taxon>Pezizomycotina</taxon>
        <taxon>Sordariomycetes</taxon>
        <taxon>Hypocreomycetidae</taxon>
        <taxon>Hypocreales</taxon>
        <taxon>Hypocreaceae</taxon>
        <taxon>Trichoderma</taxon>
    </lineage>
</organism>
<dbReference type="AlphaFoldDB" id="A0A2T4AIU1"/>
<dbReference type="RefSeq" id="XP_024776505.1">
    <property type="nucleotide sequence ID" value="XM_024914814.1"/>
</dbReference>
<gene>
    <name evidence="1" type="ORF">M431DRAFT_3938</name>
</gene>
<protein>
    <submittedName>
        <fullName evidence="1">Uncharacterized protein</fullName>
    </submittedName>
</protein>
<dbReference type="Proteomes" id="UP000241690">
    <property type="component" value="Unassembled WGS sequence"/>
</dbReference>